<dbReference type="InterPro" id="IPR050065">
    <property type="entry name" value="GlmU-like"/>
</dbReference>
<evidence type="ECO:0000256" key="5">
    <source>
        <dbReference type="ARBA" id="ARBA00022679"/>
    </source>
</evidence>
<dbReference type="InterPro" id="IPR038009">
    <property type="entry name" value="GlmU_C_LbH"/>
</dbReference>
<evidence type="ECO:0000256" key="2">
    <source>
        <dbReference type="ARBA" id="ARBA00007707"/>
    </source>
</evidence>
<evidence type="ECO:0000256" key="1">
    <source>
        <dbReference type="ARBA" id="ARBA00004496"/>
    </source>
</evidence>
<dbReference type="CDD" id="cd02540">
    <property type="entry name" value="GT2_GlmU_N_bac"/>
    <property type="match status" value="1"/>
</dbReference>
<evidence type="ECO:0000256" key="10">
    <source>
        <dbReference type="ARBA" id="ARBA00022960"/>
    </source>
</evidence>
<evidence type="ECO:0000256" key="13">
    <source>
        <dbReference type="ARBA" id="ARBA00023315"/>
    </source>
</evidence>
<feature type="binding site" evidence="18">
    <location>
        <position position="151"/>
    </location>
    <ligand>
        <name>UDP-N-acetyl-alpha-D-glucosamine</name>
        <dbReference type="ChEBI" id="CHEBI:57705"/>
    </ligand>
</feature>
<feature type="binding site" evidence="18">
    <location>
        <position position="374"/>
    </location>
    <ligand>
        <name>UDP-N-acetyl-alpha-D-glucosamine</name>
        <dbReference type="ChEBI" id="CHEBI:57705"/>
    </ligand>
</feature>
<dbReference type="InterPro" id="IPR025877">
    <property type="entry name" value="MobA-like_NTP_Trfase"/>
</dbReference>
<keyword evidence="6 18" id="KW-0548">Nucleotidyltransferase</keyword>
<protein>
    <recommendedName>
        <fullName evidence="18">Bifunctional protein GlmU</fullName>
    </recommendedName>
    <domain>
        <recommendedName>
            <fullName evidence="18">UDP-N-acetylglucosamine pyrophosphorylase</fullName>
            <ecNumber evidence="18">2.7.7.23</ecNumber>
        </recommendedName>
        <alternativeName>
            <fullName evidence="18">N-acetylglucosamine-1-phosphate uridyltransferase</fullName>
        </alternativeName>
    </domain>
    <domain>
        <recommendedName>
            <fullName evidence="18">Glucosamine-1-phosphate N-acetyltransferase</fullName>
            <ecNumber evidence="18">2.3.1.157</ecNumber>
        </recommendedName>
    </domain>
</protein>
<reference evidence="22" key="1">
    <citation type="submission" date="2015-09" db="EMBL/GenBank/DDBJ databases">
        <authorList>
            <person name="Shao Z."/>
            <person name="Wang L."/>
        </authorList>
    </citation>
    <scope>NUCLEOTIDE SEQUENCE [LARGE SCALE GENOMIC DNA]</scope>
    <source>
        <strain evidence="22">F13-1</strain>
    </source>
</reference>
<dbReference type="InterPro" id="IPR018357">
    <property type="entry name" value="Hexapep_transf_CS"/>
</dbReference>
<feature type="binding site" evidence="18">
    <location>
        <position position="102"/>
    </location>
    <ligand>
        <name>Mg(2+)</name>
        <dbReference type="ChEBI" id="CHEBI:18420"/>
    </ligand>
</feature>
<keyword evidence="4 18" id="KW-0963">Cytoplasm</keyword>
<organism evidence="21 22">
    <name type="scientific">Zobellella denitrificans</name>
    <dbReference type="NCBI Taxonomy" id="347534"/>
    <lineage>
        <taxon>Bacteria</taxon>
        <taxon>Pseudomonadati</taxon>
        <taxon>Pseudomonadota</taxon>
        <taxon>Gammaproteobacteria</taxon>
        <taxon>Aeromonadales</taxon>
        <taxon>Aeromonadaceae</taxon>
        <taxon>Zobellella</taxon>
    </lineage>
</organism>
<evidence type="ECO:0000256" key="11">
    <source>
        <dbReference type="ARBA" id="ARBA00022984"/>
    </source>
</evidence>
<comment type="similarity">
    <text evidence="2 18">In the C-terminal section; belongs to the transferase hexapeptide repeat family.</text>
</comment>
<dbReference type="GO" id="GO:0000902">
    <property type="term" value="P:cell morphogenesis"/>
    <property type="evidence" value="ECO:0007669"/>
    <property type="project" value="UniProtKB-UniRule"/>
</dbReference>
<dbReference type="GO" id="GO:0019134">
    <property type="term" value="F:glucosamine-1-phosphate N-acetyltransferase activity"/>
    <property type="evidence" value="ECO:0007669"/>
    <property type="project" value="UniProtKB-UniRule"/>
</dbReference>
<comment type="cofactor">
    <cofactor evidence="18">
        <name>Mg(2+)</name>
        <dbReference type="ChEBI" id="CHEBI:18420"/>
    </cofactor>
    <text evidence="18">Binds 1 Mg(2+) ion per subunit.</text>
</comment>
<keyword evidence="13 18" id="KW-0012">Acyltransferase</keyword>
<dbReference type="GO" id="GO:0009245">
    <property type="term" value="P:lipid A biosynthetic process"/>
    <property type="evidence" value="ECO:0007669"/>
    <property type="project" value="UniProtKB-UniRule"/>
</dbReference>
<keyword evidence="5 18" id="KW-0808">Transferase</keyword>
<comment type="catalytic activity">
    <reaction evidence="16 18">
        <text>N-acetyl-alpha-D-glucosamine 1-phosphate + UTP + H(+) = UDP-N-acetyl-alpha-D-glucosamine + diphosphate</text>
        <dbReference type="Rhea" id="RHEA:13509"/>
        <dbReference type="ChEBI" id="CHEBI:15378"/>
        <dbReference type="ChEBI" id="CHEBI:33019"/>
        <dbReference type="ChEBI" id="CHEBI:46398"/>
        <dbReference type="ChEBI" id="CHEBI:57705"/>
        <dbReference type="ChEBI" id="CHEBI:57776"/>
        <dbReference type="EC" id="2.7.7.23"/>
    </reaction>
</comment>
<dbReference type="UniPathway" id="UPA00113">
    <property type="reaction ID" value="UER00532"/>
</dbReference>
<dbReference type="Pfam" id="PF12804">
    <property type="entry name" value="NTP_transf_3"/>
    <property type="match status" value="1"/>
</dbReference>
<keyword evidence="9 18" id="KW-0460">Magnesium</keyword>
<dbReference type="PANTHER" id="PTHR43584:SF3">
    <property type="entry name" value="BIFUNCTIONAL PROTEIN GLMU"/>
    <property type="match status" value="1"/>
</dbReference>
<comment type="pathway">
    <text evidence="18">Nucleotide-sugar biosynthesis; UDP-N-acetyl-alpha-D-glucosamine biosynthesis; N-acetyl-alpha-D-glucosamine 1-phosphate from alpha-D-glucosamine 6-phosphate (route II): step 2/2.</text>
</comment>
<dbReference type="InterPro" id="IPR011004">
    <property type="entry name" value="Trimer_LpxA-like_sf"/>
</dbReference>
<proteinExistence type="inferred from homology"/>
<dbReference type="SUPFAM" id="SSF53448">
    <property type="entry name" value="Nucleotide-diphospho-sugar transferases"/>
    <property type="match status" value="1"/>
</dbReference>
<dbReference type="CDD" id="cd03353">
    <property type="entry name" value="LbH_GlmU_C"/>
    <property type="match status" value="1"/>
</dbReference>
<evidence type="ECO:0000256" key="8">
    <source>
        <dbReference type="ARBA" id="ARBA00022737"/>
    </source>
</evidence>
<dbReference type="GO" id="GO:0006048">
    <property type="term" value="P:UDP-N-acetylglucosamine biosynthetic process"/>
    <property type="evidence" value="ECO:0007669"/>
    <property type="project" value="UniProtKB-UniPathway"/>
</dbReference>
<evidence type="ECO:0000256" key="9">
    <source>
        <dbReference type="ARBA" id="ARBA00022842"/>
    </source>
</evidence>
<feature type="binding site" evidence="18">
    <location>
        <begin position="383"/>
        <end position="384"/>
    </location>
    <ligand>
        <name>acetyl-CoA</name>
        <dbReference type="ChEBI" id="CHEBI:57288"/>
    </ligand>
</feature>
<dbReference type="PANTHER" id="PTHR43584">
    <property type="entry name" value="NUCLEOTIDYL TRANSFERASE"/>
    <property type="match status" value="1"/>
</dbReference>
<evidence type="ECO:0000313" key="21">
    <source>
        <dbReference type="EMBL" id="ATG75672.1"/>
    </source>
</evidence>
<name>A0A291HU78_9GAMM</name>
<feature type="region of interest" description="Pyrophosphorylase" evidence="18">
    <location>
        <begin position="1"/>
        <end position="226"/>
    </location>
</feature>
<evidence type="ECO:0000256" key="6">
    <source>
        <dbReference type="ARBA" id="ARBA00022695"/>
    </source>
</evidence>
<feature type="binding site" evidence="18">
    <location>
        <position position="363"/>
    </location>
    <ligand>
        <name>UDP-N-acetyl-alpha-D-glucosamine</name>
        <dbReference type="ChEBI" id="CHEBI:57705"/>
    </ligand>
</feature>
<comment type="subunit">
    <text evidence="18">Homotrimer.</text>
</comment>
<dbReference type="PROSITE" id="PS00101">
    <property type="entry name" value="HEXAPEP_TRANSFERASES"/>
    <property type="match status" value="2"/>
</dbReference>
<dbReference type="EC" id="2.7.7.23" evidence="18"/>
<dbReference type="Pfam" id="PF25087">
    <property type="entry name" value="GMPPB_C"/>
    <property type="match status" value="1"/>
</dbReference>
<dbReference type="GO" id="GO:0005737">
    <property type="term" value="C:cytoplasm"/>
    <property type="evidence" value="ECO:0007669"/>
    <property type="project" value="UniProtKB-SubCell"/>
</dbReference>
<dbReference type="Proteomes" id="UP000217763">
    <property type="component" value="Chromosome"/>
</dbReference>
<dbReference type="InterPro" id="IPR056729">
    <property type="entry name" value="GMPPB_C"/>
</dbReference>
<dbReference type="InterPro" id="IPR005882">
    <property type="entry name" value="Bifunctional_GlmU"/>
</dbReference>
<feature type="binding site" evidence="18">
    <location>
        <position position="402"/>
    </location>
    <ligand>
        <name>acetyl-CoA</name>
        <dbReference type="ChEBI" id="CHEBI:57288"/>
    </ligand>
</feature>
<evidence type="ECO:0000256" key="18">
    <source>
        <dbReference type="HAMAP-Rule" id="MF_01631"/>
    </source>
</evidence>
<evidence type="ECO:0000256" key="16">
    <source>
        <dbReference type="ARBA" id="ARBA00048493"/>
    </source>
</evidence>
<dbReference type="Gene3D" id="2.160.10.10">
    <property type="entry name" value="Hexapeptide repeat proteins"/>
    <property type="match status" value="1"/>
</dbReference>
<feature type="binding site" evidence="18">
    <location>
        <position position="22"/>
    </location>
    <ligand>
        <name>UDP-N-acetyl-alpha-D-glucosamine</name>
        <dbReference type="ChEBI" id="CHEBI:57705"/>
    </ligand>
</feature>
<dbReference type="NCBIfam" id="TIGR01173">
    <property type="entry name" value="glmU"/>
    <property type="match status" value="1"/>
</dbReference>
<feature type="region of interest" description="Linker" evidence="18">
    <location>
        <begin position="227"/>
        <end position="247"/>
    </location>
</feature>
<comment type="catalytic activity">
    <reaction evidence="15 18">
        <text>alpha-D-glucosamine 1-phosphate + acetyl-CoA = N-acetyl-alpha-D-glucosamine 1-phosphate + CoA + H(+)</text>
        <dbReference type="Rhea" id="RHEA:13725"/>
        <dbReference type="ChEBI" id="CHEBI:15378"/>
        <dbReference type="ChEBI" id="CHEBI:57287"/>
        <dbReference type="ChEBI" id="CHEBI:57288"/>
        <dbReference type="ChEBI" id="CHEBI:57776"/>
        <dbReference type="ChEBI" id="CHEBI:58516"/>
        <dbReference type="EC" id="2.3.1.157"/>
    </reaction>
</comment>
<keyword evidence="22" id="KW-1185">Reference proteome</keyword>
<comment type="pathway">
    <text evidence="18">Bacterial outer membrane biogenesis; LPS lipid A biosynthesis.</text>
</comment>
<dbReference type="GO" id="GO:0003977">
    <property type="term" value="F:UDP-N-acetylglucosamine diphosphorylase activity"/>
    <property type="evidence" value="ECO:0007669"/>
    <property type="project" value="UniProtKB-UniRule"/>
</dbReference>
<evidence type="ECO:0000259" key="19">
    <source>
        <dbReference type="Pfam" id="PF12804"/>
    </source>
</evidence>
<evidence type="ECO:0000256" key="15">
    <source>
        <dbReference type="ARBA" id="ARBA00048247"/>
    </source>
</evidence>
<feature type="binding site" evidence="18">
    <location>
        <position position="437"/>
    </location>
    <ligand>
        <name>acetyl-CoA</name>
        <dbReference type="ChEBI" id="CHEBI:57288"/>
    </ligand>
</feature>
<feature type="binding site" evidence="18">
    <location>
        <position position="224"/>
    </location>
    <ligand>
        <name>UDP-N-acetyl-alpha-D-glucosamine</name>
        <dbReference type="ChEBI" id="CHEBI:57705"/>
    </ligand>
</feature>
<feature type="binding site" evidence="18">
    <location>
        <position position="166"/>
    </location>
    <ligand>
        <name>UDP-N-acetyl-alpha-D-glucosamine</name>
        <dbReference type="ChEBI" id="CHEBI:57705"/>
    </ligand>
</feature>
<comment type="subcellular location">
    <subcellularLocation>
        <location evidence="1 18">Cytoplasm</location>
    </subcellularLocation>
</comment>
<feature type="binding site" evidence="18">
    <location>
        <position position="348"/>
    </location>
    <ligand>
        <name>UDP-N-acetyl-alpha-D-glucosamine</name>
        <dbReference type="ChEBI" id="CHEBI:57705"/>
    </ligand>
</feature>
<dbReference type="EC" id="2.3.1.157" evidence="18"/>
<evidence type="ECO:0000259" key="20">
    <source>
        <dbReference type="Pfam" id="PF25087"/>
    </source>
</evidence>
<feature type="binding site" evidence="18">
    <location>
        <position position="330"/>
    </location>
    <ligand>
        <name>UDP-N-acetyl-alpha-D-glucosamine</name>
        <dbReference type="ChEBI" id="CHEBI:57705"/>
    </ligand>
</feature>
<dbReference type="KEGG" id="zdf:AN401_18970"/>
<dbReference type="Pfam" id="PF00132">
    <property type="entry name" value="Hexapep"/>
    <property type="match status" value="1"/>
</dbReference>
<evidence type="ECO:0000256" key="4">
    <source>
        <dbReference type="ARBA" id="ARBA00022490"/>
    </source>
</evidence>
<evidence type="ECO:0000256" key="7">
    <source>
        <dbReference type="ARBA" id="ARBA00022723"/>
    </source>
</evidence>
<feature type="domain" description="Mannose-1-phosphate guanyltransferase C-terminal" evidence="20">
    <location>
        <begin position="261"/>
        <end position="348"/>
    </location>
</feature>
<dbReference type="HAMAP" id="MF_01631">
    <property type="entry name" value="GlmU"/>
    <property type="match status" value="1"/>
</dbReference>
<evidence type="ECO:0000256" key="12">
    <source>
        <dbReference type="ARBA" id="ARBA00023268"/>
    </source>
</evidence>
<dbReference type="GO" id="GO:0009252">
    <property type="term" value="P:peptidoglycan biosynthetic process"/>
    <property type="evidence" value="ECO:0007669"/>
    <property type="project" value="UniProtKB-UniRule"/>
</dbReference>
<evidence type="ECO:0000256" key="3">
    <source>
        <dbReference type="ARBA" id="ARBA00007947"/>
    </source>
</evidence>
<feature type="binding site" evidence="18">
    <location>
        <begin position="100"/>
        <end position="102"/>
    </location>
    <ligand>
        <name>UDP-N-acetyl-alpha-D-glucosamine</name>
        <dbReference type="ChEBI" id="CHEBI:57705"/>
    </ligand>
</feature>
<dbReference type="SUPFAM" id="SSF51161">
    <property type="entry name" value="Trimeric LpxA-like enzymes"/>
    <property type="match status" value="1"/>
</dbReference>
<evidence type="ECO:0000256" key="17">
    <source>
        <dbReference type="ARBA" id="ARBA00049628"/>
    </source>
</evidence>
<dbReference type="AlphaFoldDB" id="A0A291HU78"/>
<keyword evidence="11 18" id="KW-0573">Peptidoglycan synthesis</keyword>
<feature type="binding site" evidence="18">
    <location>
        <begin position="78"/>
        <end position="79"/>
    </location>
    <ligand>
        <name>UDP-N-acetyl-alpha-D-glucosamine</name>
        <dbReference type="ChEBI" id="CHEBI:57705"/>
    </ligand>
</feature>
<dbReference type="InterPro" id="IPR029044">
    <property type="entry name" value="Nucleotide-diphossugar_trans"/>
</dbReference>
<dbReference type="GO" id="GO:0000287">
    <property type="term" value="F:magnesium ion binding"/>
    <property type="evidence" value="ECO:0007669"/>
    <property type="project" value="UniProtKB-UniRule"/>
</dbReference>
<dbReference type="UniPathway" id="UPA00973"/>
<feature type="domain" description="MobA-like NTP transferase" evidence="19">
    <location>
        <begin position="5"/>
        <end position="124"/>
    </location>
</feature>
<dbReference type="GO" id="GO:0016020">
    <property type="term" value="C:membrane"/>
    <property type="evidence" value="ECO:0007669"/>
    <property type="project" value="GOC"/>
</dbReference>
<keyword evidence="14 18" id="KW-0961">Cell wall biogenesis/degradation</keyword>
<dbReference type="InterPro" id="IPR001451">
    <property type="entry name" value="Hexapep"/>
</dbReference>
<feature type="binding site" evidence="18">
    <location>
        <position position="420"/>
    </location>
    <ligand>
        <name>acetyl-CoA</name>
        <dbReference type="ChEBI" id="CHEBI:57288"/>
    </ligand>
</feature>
<sequence>MSIQAVILAAGKGTRMRSSLPKVLHPVAGQPMVGHVLAAARACGVDGIHLVYGHGADQLKARIAAPGITWVHQEEQLGTGHAVAVALPDLNDDDRVLVLYGDTPLLQADTLRRLLAAHPDNGIALLTVRLPDPTGYGRIVRENGKVTGIVEQKDASPAQLAIDEVNTGVLVARAGQLKAWLGRLDNDNAQGEYYLTDIFAMAHAEGCEINTVHPASTAEVEGANDRLQLAGLERAYQRVQAERLMREGVTLLDPARFDLRGELSVGEEVVIDVNVIIEGEVRLGNRVRIGAGAILKNCVIGDDAEVKPYSLIEGAELGQASSAGPFARLRPGAVLAEDAHVGNFVEMKKARLGKGSKAGHLSYLGDAEVGDKVNIGAGTITCNYDGVNKFQTVIEDGVFVGSDTQLVAPVRIGKNATLGAGSTITKDVAEAELVITRVPQRHIKNWPRPVKKKP</sequence>
<dbReference type="RefSeq" id="WP_096780224.1">
    <property type="nucleotide sequence ID" value="NZ_CP012621.1"/>
</dbReference>
<evidence type="ECO:0000256" key="14">
    <source>
        <dbReference type="ARBA" id="ARBA00023316"/>
    </source>
</evidence>
<feature type="binding site" evidence="18">
    <location>
        <position position="137"/>
    </location>
    <ligand>
        <name>UDP-N-acetyl-alpha-D-glucosamine</name>
        <dbReference type="ChEBI" id="CHEBI:57705"/>
    </ligand>
</feature>
<dbReference type="GO" id="GO:0008360">
    <property type="term" value="P:regulation of cell shape"/>
    <property type="evidence" value="ECO:0007669"/>
    <property type="project" value="UniProtKB-KW"/>
</dbReference>
<keyword evidence="10 18" id="KW-0133">Cell shape</keyword>
<keyword evidence="8 18" id="KW-0677">Repeat</keyword>
<dbReference type="Gene3D" id="3.90.550.10">
    <property type="entry name" value="Spore Coat Polysaccharide Biosynthesis Protein SpsA, Chain A"/>
    <property type="match status" value="1"/>
</dbReference>
<comment type="similarity">
    <text evidence="3 18">In the N-terminal section; belongs to the N-acetylglucosamine-1-phosphate uridyltransferase family.</text>
</comment>
<gene>
    <name evidence="18 21" type="primary">glmU</name>
    <name evidence="21" type="ORF">AN401_18970</name>
</gene>
<feature type="binding site" evidence="18">
    <location>
        <begin position="8"/>
        <end position="11"/>
    </location>
    <ligand>
        <name>UDP-N-acetyl-alpha-D-glucosamine</name>
        <dbReference type="ChEBI" id="CHEBI:57705"/>
    </ligand>
</feature>
<accession>A0A291HU78</accession>
<feature type="binding site" evidence="18">
    <location>
        <position position="73"/>
    </location>
    <ligand>
        <name>UDP-N-acetyl-alpha-D-glucosamine</name>
        <dbReference type="ChEBI" id="CHEBI:57705"/>
    </ligand>
</feature>
<comment type="function">
    <text evidence="17 18">Catalyzes the last two sequential reactions in the de novo biosynthetic pathway for UDP-N-acetylglucosamine (UDP-GlcNAc). The C-terminal domain catalyzes the transfer of acetyl group from acetyl coenzyme A to glucosamine-1-phosphate (GlcN-1-P) to produce N-acetylglucosamine-1-phosphate (GlcNAc-1-P), which is converted into UDP-GlcNAc by the transfer of uridine 5-monophosphate (from uridine 5-triphosphate), a reaction catalyzed by the N-terminal domain.</text>
</comment>
<feature type="binding site" evidence="18">
    <location>
        <position position="224"/>
    </location>
    <ligand>
        <name>Mg(2+)</name>
        <dbReference type="ChEBI" id="CHEBI:18420"/>
    </ligand>
</feature>
<evidence type="ECO:0000313" key="22">
    <source>
        <dbReference type="Proteomes" id="UP000217763"/>
    </source>
</evidence>
<dbReference type="EMBL" id="CP012621">
    <property type="protein sequence ID" value="ATG75672.1"/>
    <property type="molecule type" value="Genomic_DNA"/>
</dbReference>
<keyword evidence="7 18" id="KW-0479">Metal-binding</keyword>
<comment type="pathway">
    <text evidence="18">Nucleotide-sugar biosynthesis; UDP-N-acetyl-alpha-D-glucosamine biosynthesis; UDP-N-acetyl-alpha-D-glucosamine from N-acetyl-alpha-D-glucosamine 1-phosphate: step 1/1.</text>
</comment>
<dbReference type="NCBIfam" id="NF006986">
    <property type="entry name" value="PRK09451.1"/>
    <property type="match status" value="1"/>
</dbReference>
<feature type="binding site" evidence="18">
    <location>
        <position position="377"/>
    </location>
    <ligand>
        <name>acetyl-CoA</name>
        <dbReference type="ChEBI" id="CHEBI:57288"/>
    </ligand>
</feature>
<feature type="active site" description="Proton acceptor" evidence="18">
    <location>
        <position position="360"/>
    </location>
</feature>
<feature type="region of interest" description="N-acetyltransferase" evidence="18">
    <location>
        <begin position="248"/>
        <end position="454"/>
    </location>
</feature>
<keyword evidence="12 18" id="KW-0511">Multifunctional enzyme</keyword>
<dbReference type="GO" id="GO:0071555">
    <property type="term" value="P:cell wall organization"/>
    <property type="evidence" value="ECO:0007669"/>
    <property type="project" value="UniProtKB-KW"/>
</dbReference>